<protein>
    <submittedName>
        <fullName evidence="1">Uncharacterized protein</fullName>
    </submittedName>
</protein>
<reference evidence="1" key="1">
    <citation type="submission" date="2014-09" db="EMBL/GenBank/DDBJ databases">
        <authorList>
            <person name="Magalhaes I.L.F."/>
            <person name="Oliveira U."/>
            <person name="Santos F.R."/>
            <person name="Vidigal T.H.D.A."/>
            <person name="Brescovit A.D."/>
            <person name="Santos A.J."/>
        </authorList>
    </citation>
    <scope>NUCLEOTIDE SEQUENCE</scope>
    <source>
        <tissue evidence="1">Shoot tissue taken approximately 20 cm above the soil surface</tissue>
    </source>
</reference>
<accession>A0A0A9F1L2</accession>
<reference evidence="1" key="2">
    <citation type="journal article" date="2015" name="Data Brief">
        <title>Shoot transcriptome of the giant reed, Arundo donax.</title>
        <authorList>
            <person name="Barrero R.A."/>
            <person name="Guerrero F.D."/>
            <person name="Moolhuijzen P."/>
            <person name="Goolsby J.A."/>
            <person name="Tidwell J."/>
            <person name="Bellgard S.E."/>
            <person name="Bellgard M.I."/>
        </authorList>
    </citation>
    <scope>NUCLEOTIDE SEQUENCE</scope>
    <source>
        <tissue evidence="1">Shoot tissue taken approximately 20 cm above the soil surface</tissue>
    </source>
</reference>
<name>A0A0A9F1L2_ARUDO</name>
<organism evidence="1">
    <name type="scientific">Arundo donax</name>
    <name type="common">Giant reed</name>
    <name type="synonym">Donax arundinaceus</name>
    <dbReference type="NCBI Taxonomy" id="35708"/>
    <lineage>
        <taxon>Eukaryota</taxon>
        <taxon>Viridiplantae</taxon>
        <taxon>Streptophyta</taxon>
        <taxon>Embryophyta</taxon>
        <taxon>Tracheophyta</taxon>
        <taxon>Spermatophyta</taxon>
        <taxon>Magnoliopsida</taxon>
        <taxon>Liliopsida</taxon>
        <taxon>Poales</taxon>
        <taxon>Poaceae</taxon>
        <taxon>PACMAD clade</taxon>
        <taxon>Arundinoideae</taxon>
        <taxon>Arundineae</taxon>
        <taxon>Arundo</taxon>
    </lineage>
</organism>
<dbReference type="EMBL" id="GBRH01195738">
    <property type="protein sequence ID" value="JAE02158.1"/>
    <property type="molecule type" value="Transcribed_RNA"/>
</dbReference>
<proteinExistence type="predicted"/>
<sequence length="10" mass="1246">MYSSRTFLEL</sequence>
<evidence type="ECO:0000313" key="1">
    <source>
        <dbReference type="EMBL" id="JAE02158.1"/>
    </source>
</evidence>